<name>A0A2H1CWB5_FASHE</name>
<evidence type="ECO:0000256" key="1">
    <source>
        <dbReference type="ARBA" id="ARBA00007381"/>
    </source>
</evidence>
<keyword evidence="2 4" id="KW-0547">Nucleotide-binding</keyword>
<evidence type="ECO:0000313" key="6">
    <source>
        <dbReference type="Proteomes" id="UP000230066"/>
    </source>
</evidence>
<dbReference type="PRINTS" id="PR00301">
    <property type="entry name" value="HEATSHOCK70"/>
</dbReference>
<dbReference type="Gene3D" id="3.30.420.40">
    <property type="match status" value="2"/>
</dbReference>
<keyword evidence="3 4" id="KW-0067">ATP-binding</keyword>
<dbReference type="Pfam" id="PF00012">
    <property type="entry name" value="HSP70"/>
    <property type="match status" value="1"/>
</dbReference>
<comment type="caution">
    <text evidence="5">The sequence shown here is derived from an EMBL/GenBank/DDBJ whole genome shotgun (WGS) entry which is preliminary data.</text>
</comment>
<proteinExistence type="inferred from homology"/>
<dbReference type="InterPro" id="IPR029047">
    <property type="entry name" value="HSP70_peptide-bd_sf"/>
</dbReference>
<evidence type="ECO:0000256" key="4">
    <source>
        <dbReference type="RuleBase" id="RU003322"/>
    </source>
</evidence>
<dbReference type="InterPro" id="IPR013126">
    <property type="entry name" value="Hsp_70_fam"/>
</dbReference>
<sequence length="507" mass="56335">MSKAIGIDLGFSKCCVAVIKDNDTIIIPVDGDAYTKPSVISYTSPKCIFGAVAVRQANLNLGNTISGVKHLIGRQFTSLSGLRDMYRTFSLVNIDNRPYVEIECQNHIRRVSPQEIIALMLLDLKHTTEMFLEETVSDVVLTVPAMFTDAQRRATKEAGLVAGFQGVTLLNETTAAALTYGMECTEEFEKKKVVILDMGGGQFCASAIEFDLGVIEVLSVSGSEALGGNTYDESIMTEVLNIFLNTHKEYRQLSFEASALHRLRSECEKVKQKLNYAKKARIWVNSFVDHIDLDVTVTRERFVEITQPLWNQTVACIEDALQSAALTNTELDEIVLLGGSTNMKIVSDGIHALFPNVPIRTPLNAMTMVACGAAAHAGKLYGMLSDRYSKWEFFDCIPRSIGVRSYDHKIMLVFPRGAVVPNERLITQKTTMDNQTRILLSVYEGEEQMDDKCLLDNIIIQNLEPKPRGAVTVDIKFSLDREGILTAKVIGQNMETSFQFQTQRIGT</sequence>
<evidence type="ECO:0000313" key="5">
    <source>
        <dbReference type="EMBL" id="THD28307.1"/>
    </source>
</evidence>
<dbReference type="AlphaFoldDB" id="A0A2H1CWB5"/>
<evidence type="ECO:0000256" key="2">
    <source>
        <dbReference type="ARBA" id="ARBA00022741"/>
    </source>
</evidence>
<gene>
    <name evidence="5" type="ORF">D915_000940</name>
</gene>
<organism evidence="5 6">
    <name type="scientific">Fasciola hepatica</name>
    <name type="common">Liver fluke</name>
    <dbReference type="NCBI Taxonomy" id="6192"/>
    <lineage>
        <taxon>Eukaryota</taxon>
        <taxon>Metazoa</taxon>
        <taxon>Spiralia</taxon>
        <taxon>Lophotrochozoa</taxon>
        <taxon>Platyhelminthes</taxon>
        <taxon>Trematoda</taxon>
        <taxon>Digenea</taxon>
        <taxon>Plagiorchiida</taxon>
        <taxon>Echinostomata</taxon>
        <taxon>Echinostomatoidea</taxon>
        <taxon>Fasciolidae</taxon>
        <taxon>Fasciola</taxon>
    </lineage>
</organism>
<dbReference type="Gene3D" id="2.60.34.10">
    <property type="entry name" value="Substrate Binding Domain Of DNAk, Chain A, domain 1"/>
    <property type="match status" value="1"/>
</dbReference>
<dbReference type="Gene3D" id="3.90.640.10">
    <property type="entry name" value="Actin, Chain A, domain 4"/>
    <property type="match status" value="1"/>
</dbReference>
<dbReference type="SUPFAM" id="SSF100920">
    <property type="entry name" value="Heat shock protein 70kD (HSP70), peptide-binding domain"/>
    <property type="match status" value="1"/>
</dbReference>
<dbReference type="SUPFAM" id="SSF53067">
    <property type="entry name" value="Actin-like ATPase domain"/>
    <property type="match status" value="2"/>
</dbReference>
<accession>A0A2H1CWB5</accession>
<dbReference type="GO" id="GO:0140662">
    <property type="term" value="F:ATP-dependent protein folding chaperone"/>
    <property type="evidence" value="ECO:0007669"/>
    <property type="project" value="InterPro"/>
</dbReference>
<dbReference type="InterPro" id="IPR043129">
    <property type="entry name" value="ATPase_NBD"/>
</dbReference>
<reference evidence="5" key="1">
    <citation type="submission" date="2019-03" db="EMBL/GenBank/DDBJ databases">
        <title>Improved annotation for the trematode Fasciola hepatica.</title>
        <authorList>
            <person name="Choi Y.-J."/>
            <person name="Martin J."/>
            <person name="Mitreva M."/>
        </authorList>
    </citation>
    <scope>NUCLEOTIDE SEQUENCE [LARGE SCALE GENOMIC DNA]</scope>
</reference>
<dbReference type="EMBL" id="JXXN02000184">
    <property type="protein sequence ID" value="THD28307.1"/>
    <property type="molecule type" value="Genomic_DNA"/>
</dbReference>
<dbReference type="Proteomes" id="UP000230066">
    <property type="component" value="Unassembled WGS sequence"/>
</dbReference>
<dbReference type="GO" id="GO:0005524">
    <property type="term" value="F:ATP binding"/>
    <property type="evidence" value="ECO:0007669"/>
    <property type="project" value="UniProtKB-KW"/>
</dbReference>
<comment type="similarity">
    <text evidence="1 4">Belongs to the heat shock protein 70 family.</text>
</comment>
<evidence type="ECO:0000256" key="3">
    <source>
        <dbReference type="ARBA" id="ARBA00022840"/>
    </source>
</evidence>
<dbReference type="Gene3D" id="3.30.30.30">
    <property type="match status" value="1"/>
</dbReference>
<protein>
    <submittedName>
        <fullName evidence="5">Uncharacterized protein</fullName>
    </submittedName>
</protein>
<keyword evidence="6" id="KW-1185">Reference proteome</keyword>
<dbReference type="PANTHER" id="PTHR19375">
    <property type="entry name" value="HEAT SHOCK PROTEIN 70KDA"/>
    <property type="match status" value="1"/>
</dbReference>
<dbReference type="FunFam" id="3.90.640.10:FF:000003">
    <property type="entry name" value="Molecular chaperone DnaK"/>
    <property type="match status" value="1"/>
</dbReference>